<accession>A0A345HYW5</accession>
<name>A0A345HYW5_9ACTN</name>
<dbReference type="Gene3D" id="1.25.10.10">
    <property type="entry name" value="Leucine-rich Repeat Variant"/>
    <property type="match status" value="1"/>
</dbReference>
<proteinExistence type="predicted"/>
<keyword evidence="2" id="KW-1185">Reference proteome</keyword>
<dbReference type="RefSeq" id="WP_114664429.1">
    <property type="nucleotide sequence ID" value="NZ_CP031194.1"/>
</dbReference>
<sequence>MRATFLDESLDDQWYEARWIVSAAATFHYVEDAVASECYVSVSGDVPTVVEGTLRMVMEDLDVWSPDELVAAVDDANDPVGRGSALIRLVIGSPIHYDAEIAERVYDGLDDPDHRVREMAIWASSYRAFPQYRSRLRELAERDPEGSVRDSAREMLEFYDQAGVAES</sequence>
<dbReference type="Proteomes" id="UP000253868">
    <property type="component" value="Chromosome"/>
</dbReference>
<protein>
    <submittedName>
        <fullName evidence="1">HEAT repeat domain-containing protein</fullName>
    </submittedName>
</protein>
<dbReference type="InterPro" id="IPR016024">
    <property type="entry name" value="ARM-type_fold"/>
</dbReference>
<dbReference type="EMBL" id="CP031194">
    <property type="protein sequence ID" value="AXG81889.1"/>
    <property type="molecule type" value="Genomic_DNA"/>
</dbReference>
<organism evidence="1 2">
    <name type="scientific">Streptomyces paludis</name>
    <dbReference type="NCBI Taxonomy" id="2282738"/>
    <lineage>
        <taxon>Bacteria</taxon>
        <taxon>Bacillati</taxon>
        <taxon>Actinomycetota</taxon>
        <taxon>Actinomycetes</taxon>
        <taxon>Kitasatosporales</taxon>
        <taxon>Streptomycetaceae</taxon>
        <taxon>Streptomyces</taxon>
    </lineage>
</organism>
<evidence type="ECO:0000313" key="1">
    <source>
        <dbReference type="EMBL" id="AXG81889.1"/>
    </source>
</evidence>
<gene>
    <name evidence="1" type="ORF">DVK44_33845</name>
</gene>
<reference evidence="2" key="1">
    <citation type="submission" date="2018-07" db="EMBL/GenBank/DDBJ databases">
        <authorList>
            <person name="Zhao J."/>
        </authorList>
    </citation>
    <scope>NUCLEOTIDE SEQUENCE [LARGE SCALE GENOMIC DNA]</scope>
    <source>
        <strain evidence="2">GSSD-12</strain>
    </source>
</reference>
<dbReference type="AlphaFoldDB" id="A0A345HYW5"/>
<dbReference type="OrthoDB" id="4338931at2"/>
<dbReference type="KEGG" id="spad:DVK44_33845"/>
<evidence type="ECO:0000313" key="2">
    <source>
        <dbReference type="Proteomes" id="UP000253868"/>
    </source>
</evidence>
<dbReference type="InterPro" id="IPR011989">
    <property type="entry name" value="ARM-like"/>
</dbReference>
<dbReference type="SUPFAM" id="SSF48371">
    <property type="entry name" value="ARM repeat"/>
    <property type="match status" value="1"/>
</dbReference>